<keyword evidence="1" id="KW-0472">Membrane</keyword>
<dbReference type="Proteomes" id="UP001565369">
    <property type="component" value="Unassembled WGS sequence"/>
</dbReference>
<evidence type="ECO:0000313" key="3">
    <source>
        <dbReference type="Proteomes" id="UP001565369"/>
    </source>
</evidence>
<dbReference type="EMBL" id="JBGBZJ010000003">
    <property type="protein sequence ID" value="MEY9457296.1"/>
    <property type="molecule type" value="Genomic_DNA"/>
</dbReference>
<keyword evidence="1" id="KW-1133">Transmembrane helix</keyword>
<comment type="caution">
    <text evidence="2">The sequence shown here is derived from an EMBL/GenBank/DDBJ whole genome shotgun (WGS) entry which is preliminary data.</text>
</comment>
<evidence type="ECO:0008006" key="4">
    <source>
        <dbReference type="Google" id="ProtNLM"/>
    </source>
</evidence>
<proteinExistence type="predicted"/>
<reference evidence="2 3" key="1">
    <citation type="submission" date="2024-07" db="EMBL/GenBank/DDBJ databases">
        <title>Genomic Encyclopedia of Type Strains, Phase V (KMG-V): Genome sequencing to study the core and pangenomes of soil and plant-associated prokaryotes.</title>
        <authorList>
            <person name="Whitman W."/>
        </authorList>
    </citation>
    <scope>NUCLEOTIDE SEQUENCE [LARGE SCALE GENOMIC DNA]</scope>
    <source>
        <strain evidence="2 3">USDA 152</strain>
    </source>
</reference>
<accession>A0ABV4G097</accession>
<protein>
    <recommendedName>
        <fullName evidence="4">YnhF family membrane protein</fullName>
    </recommendedName>
</protein>
<keyword evidence="3" id="KW-1185">Reference proteome</keyword>
<evidence type="ECO:0000313" key="2">
    <source>
        <dbReference type="EMBL" id="MEY9457296.1"/>
    </source>
</evidence>
<gene>
    <name evidence="2" type="ORF">ABIG07_006244</name>
</gene>
<feature type="transmembrane region" description="Helical" evidence="1">
    <location>
        <begin position="9"/>
        <end position="30"/>
    </location>
</feature>
<name>A0ABV4G097_9BRAD</name>
<evidence type="ECO:0000256" key="1">
    <source>
        <dbReference type="SAM" id="Phobius"/>
    </source>
</evidence>
<sequence>MAMDRIERAFVATAITGFLVMTVAVAWMMMS</sequence>
<keyword evidence="1" id="KW-0812">Transmembrane</keyword>
<organism evidence="2 3">
    <name type="scientific">Bradyrhizobium ottawaense</name>
    <dbReference type="NCBI Taxonomy" id="931866"/>
    <lineage>
        <taxon>Bacteria</taxon>
        <taxon>Pseudomonadati</taxon>
        <taxon>Pseudomonadota</taxon>
        <taxon>Alphaproteobacteria</taxon>
        <taxon>Hyphomicrobiales</taxon>
        <taxon>Nitrobacteraceae</taxon>
        <taxon>Bradyrhizobium</taxon>
    </lineage>
</organism>